<feature type="region of interest" description="Disordered" evidence="1">
    <location>
        <begin position="32"/>
        <end position="129"/>
    </location>
</feature>
<evidence type="ECO:0000256" key="1">
    <source>
        <dbReference type="SAM" id="MobiDB-lite"/>
    </source>
</evidence>
<proteinExistence type="predicted"/>
<dbReference type="GeneID" id="124293867"/>
<keyword evidence="2" id="KW-1185">Reference proteome</keyword>
<dbReference type="Proteomes" id="UP000829291">
    <property type="component" value="Chromosome 4"/>
</dbReference>
<name>A0ABM3FWY7_NEOLC</name>
<protein>
    <submittedName>
        <fullName evidence="3">Uncharacterized protein LOC124293867</fullName>
    </submittedName>
</protein>
<reference evidence="3" key="1">
    <citation type="submission" date="2025-08" db="UniProtKB">
        <authorList>
            <consortium name="RefSeq"/>
        </authorList>
    </citation>
    <scope>IDENTIFICATION</scope>
    <source>
        <tissue evidence="3">Thorax and Abdomen</tissue>
    </source>
</reference>
<evidence type="ECO:0000313" key="2">
    <source>
        <dbReference type="Proteomes" id="UP000829291"/>
    </source>
</evidence>
<accession>A0ABM3FWY7</accession>
<sequence length="144" mass="16473">MFASRLIPVLFPTPHLYEEYFIHCGMDQSTTGQLGVASGSAEIPKTPNPTPNENKKQKKNWRWWDQKKSKKKKEEKKSAPASDTAQLHKLVRSTPNQRDKRVSRNPRFRKFHTDGPPKQTSSDSQTAEERALAVVVNTILNRMS</sequence>
<evidence type="ECO:0000313" key="3">
    <source>
        <dbReference type="RefSeq" id="XP_046592528.1"/>
    </source>
</evidence>
<gene>
    <name evidence="3" type="primary">LOC124293867</name>
</gene>
<dbReference type="RefSeq" id="XP_046592528.1">
    <property type="nucleotide sequence ID" value="XM_046736572.1"/>
</dbReference>
<organism evidence="2 3">
    <name type="scientific">Neodiprion lecontei</name>
    <name type="common">Redheaded pine sawfly</name>
    <dbReference type="NCBI Taxonomy" id="441921"/>
    <lineage>
        <taxon>Eukaryota</taxon>
        <taxon>Metazoa</taxon>
        <taxon>Ecdysozoa</taxon>
        <taxon>Arthropoda</taxon>
        <taxon>Hexapoda</taxon>
        <taxon>Insecta</taxon>
        <taxon>Pterygota</taxon>
        <taxon>Neoptera</taxon>
        <taxon>Endopterygota</taxon>
        <taxon>Hymenoptera</taxon>
        <taxon>Tenthredinoidea</taxon>
        <taxon>Diprionidae</taxon>
        <taxon>Diprioninae</taxon>
        <taxon>Neodiprion</taxon>
    </lineage>
</organism>